<proteinExistence type="predicted"/>
<evidence type="ECO:0000256" key="1">
    <source>
        <dbReference type="SAM" id="MobiDB-lite"/>
    </source>
</evidence>
<organism evidence="4 5">
    <name type="scientific">Leptidea sinapis</name>
    <dbReference type="NCBI Taxonomy" id="189913"/>
    <lineage>
        <taxon>Eukaryota</taxon>
        <taxon>Metazoa</taxon>
        <taxon>Ecdysozoa</taxon>
        <taxon>Arthropoda</taxon>
        <taxon>Hexapoda</taxon>
        <taxon>Insecta</taxon>
        <taxon>Pterygota</taxon>
        <taxon>Neoptera</taxon>
        <taxon>Endopterygota</taxon>
        <taxon>Lepidoptera</taxon>
        <taxon>Glossata</taxon>
        <taxon>Ditrysia</taxon>
        <taxon>Papilionoidea</taxon>
        <taxon>Pieridae</taxon>
        <taxon>Dismorphiinae</taxon>
        <taxon>Leptidea</taxon>
    </lineage>
</organism>
<evidence type="ECO:0000256" key="3">
    <source>
        <dbReference type="SAM" id="SignalP"/>
    </source>
</evidence>
<sequence>MGGVRLERHGRAALVALSAMLAIIRAAADPDTTTVTTTTTFDPSKRGKMMYGDTCSTVIDCGYPDSVCDDVHKICRCHPDVPVTNHVDKCGKPAGINETCSFNEQCEDVVFKTECRNERCTCMYDLIAEVSVDGGIVCNPEKEIEISTKTLDPAMIGVLVGMALMFVIICVVLRLFSKARWRENRTIFNTPNPRLMNVSLLRDSKLLHSQDRRGSRVSVRPPSRQASQQELRPHSPSPARPHQSHQLHRKHSGSRRGSKASSGHSGTSLRSATLRSPNAPGPTSVTVEIRPPDA</sequence>
<feature type="signal peptide" evidence="3">
    <location>
        <begin position="1"/>
        <end position="28"/>
    </location>
</feature>
<keyword evidence="2" id="KW-0812">Transmembrane</keyword>
<keyword evidence="5" id="KW-1185">Reference proteome</keyword>
<evidence type="ECO:0008006" key="6">
    <source>
        <dbReference type="Google" id="ProtNLM"/>
    </source>
</evidence>
<keyword evidence="3" id="KW-0732">Signal</keyword>
<reference evidence="4 5" key="1">
    <citation type="submission" date="2017-07" db="EMBL/GenBank/DDBJ databases">
        <authorList>
            <person name="Talla V."/>
            <person name="Backstrom N."/>
        </authorList>
    </citation>
    <scope>NUCLEOTIDE SEQUENCE [LARGE SCALE GENOMIC DNA]</scope>
</reference>
<gene>
    <name evidence="4" type="ORF">LSINAPIS_LOCUS9516</name>
</gene>
<keyword evidence="2" id="KW-1133">Transmembrane helix</keyword>
<feature type="transmembrane region" description="Helical" evidence="2">
    <location>
        <begin position="154"/>
        <end position="176"/>
    </location>
</feature>
<keyword evidence="2" id="KW-0472">Membrane</keyword>
<protein>
    <recommendedName>
        <fullName evidence="6">EB domain-containing protein</fullName>
    </recommendedName>
</protein>
<dbReference type="EMBL" id="FZQP02003556">
    <property type="protein sequence ID" value="VVC98437.1"/>
    <property type="molecule type" value="Genomic_DNA"/>
</dbReference>
<dbReference type="AlphaFoldDB" id="A0A5E4QLB2"/>
<feature type="compositionally biased region" description="Polar residues" evidence="1">
    <location>
        <begin position="267"/>
        <end position="286"/>
    </location>
</feature>
<feature type="compositionally biased region" description="Basic residues" evidence="1">
    <location>
        <begin position="242"/>
        <end position="258"/>
    </location>
</feature>
<accession>A0A5E4QLB2</accession>
<feature type="region of interest" description="Disordered" evidence="1">
    <location>
        <begin position="207"/>
        <end position="294"/>
    </location>
</feature>
<evidence type="ECO:0000256" key="2">
    <source>
        <dbReference type="SAM" id="Phobius"/>
    </source>
</evidence>
<evidence type="ECO:0000313" key="5">
    <source>
        <dbReference type="Proteomes" id="UP000324832"/>
    </source>
</evidence>
<name>A0A5E4QLB2_9NEOP</name>
<feature type="chain" id="PRO_5023095717" description="EB domain-containing protein" evidence="3">
    <location>
        <begin position="29"/>
        <end position="294"/>
    </location>
</feature>
<dbReference type="Proteomes" id="UP000324832">
    <property type="component" value="Unassembled WGS sequence"/>
</dbReference>
<evidence type="ECO:0000313" key="4">
    <source>
        <dbReference type="EMBL" id="VVC98437.1"/>
    </source>
</evidence>